<organism evidence="1 2">
    <name type="scientific">Araneus ventricosus</name>
    <name type="common">Orbweaver spider</name>
    <name type="synonym">Epeira ventricosa</name>
    <dbReference type="NCBI Taxonomy" id="182803"/>
    <lineage>
        <taxon>Eukaryota</taxon>
        <taxon>Metazoa</taxon>
        <taxon>Ecdysozoa</taxon>
        <taxon>Arthropoda</taxon>
        <taxon>Chelicerata</taxon>
        <taxon>Arachnida</taxon>
        <taxon>Araneae</taxon>
        <taxon>Araneomorphae</taxon>
        <taxon>Entelegynae</taxon>
        <taxon>Araneoidea</taxon>
        <taxon>Araneidae</taxon>
        <taxon>Araneus</taxon>
    </lineage>
</organism>
<accession>A0A4Y2SXV8</accession>
<keyword evidence="2" id="KW-1185">Reference proteome</keyword>
<dbReference type="EMBL" id="BGPR01024766">
    <property type="protein sequence ID" value="GBN93087.1"/>
    <property type="molecule type" value="Genomic_DNA"/>
</dbReference>
<evidence type="ECO:0000313" key="1">
    <source>
        <dbReference type="EMBL" id="GBN93087.1"/>
    </source>
</evidence>
<proteinExistence type="predicted"/>
<comment type="caution">
    <text evidence="1">The sequence shown here is derived from an EMBL/GenBank/DDBJ whole genome shotgun (WGS) entry which is preliminary data.</text>
</comment>
<dbReference type="AlphaFoldDB" id="A0A4Y2SXV8"/>
<protein>
    <submittedName>
        <fullName evidence="1">Uncharacterized protein</fullName>
    </submittedName>
</protein>
<sequence length="67" mass="7620">MDPVAIKVFHMWIHDFRFSIRDETPPPLYLALDVNHLSSDVSSRRQGLGPLVHIPIVVPAKERFTGV</sequence>
<reference evidence="1 2" key="1">
    <citation type="journal article" date="2019" name="Sci. Rep.">
        <title>Orb-weaving spider Araneus ventricosus genome elucidates the spidroin gene catalogue.</title>
        <authorList>
            <person name="Kono N."/>
            <person name="Nakamura H."/>
            <person name="Ohtoshi R."/>
            <person name="Moran D.A.P."/>
            <person name="Shinohara A."/>
            <person name="Yoshida Y."/>
            <person name="Fujiwara M."/>
            <person name="Mori M."/>
            <person name="Tomita M."/>
            <person name="Arakawa K."/>
        </authorList>
    </citation>
    <scope>NUCLEOTIDE SEQUENCE [LARGE SCALE GENOMIC DNA]</scope>
</reference>
<dbReference type="Proteomes" id="UP000499080">
    <property type="component" value="Unassembled WGS sequence"/>
</dbReference>
<name>A0A4Y2SXV8_ARAVE</name>
<evidence type="ECO:0000313" key="2">
    <source>
        <dbReference type="Proteomes" id="UP000499080"/>
    </source>
</evidence>
<gene>
    <name evidence="1" type="ORF">AVEN_259885_1</name>
</gene>